<accession>A0AAN8JYS9</accession>
<evidence type="ECO:0000256" key="2">
    <source>
        <dbReference type="SAM" id="SignalP"/>
    </source>
</evidence>
<keyword evidence="1" id="KW-1133">Transmembrane helix</keyword>
<reference evidence="3 4" key="1">
    <citation type="submission" date="2024-01" db="EMBL/GenBank/DDBJ databases">
        <title>The genome of the rayed Mediterranean limpet Patella caerulea (Linnaeus, 1758).</title>
        <authorList>
            <person name="Anh-Thu Weber A."/>
            <person name="Halstead-Nussloch G."/>
        </authorList>
    </citation>
    <scope>NUCLEOTIDE SEQUENCE [LARGE SCALE GENOMIC DNA]</scope>
    <source>
        <strain evidence="3">AATW-2023a</strain>
        <tissue evidence="3">Whole specimen</tissue>
    </source>
</reference>
<organism evidence="3 4">
    <name type="scientific">Patella caerulea</name>
    <name type="common">Rayed Mediterranean limpet</name>
    <dbReference type="NCBI Taxonomy" id="87958"/>
    <lineage>
        <taxon>Eukaryota</taxon>
        <taxon>Metazoa</taxon>
        <taxon>Spiralia</taxon>
        <taxon>Lophotrochozoa</taxon>
        <taxon>Mollusca</taxon>
        <taxon>Gastropoda</taxon>
        <taxon>Patellogastropoda</taxon>
        <taxon>Patelloidea</taxon>
        <taxon>Patellidae</taxon>
        <taxon>Patella</taxon>
    </lineage>
</organism>
<dbReference type="EMBL" id="JAZGQO010000006">
    <property type="protein sequence ID" value="KAK6185319.1"/>
    <property type="molecule type" value="Genomic_DNA"/>
</dbReference>
<evidence type="ECO:0000256" key="1">
    <source>
        <dbReference type="SAM" id="Phobius"/>
    </source>
</evidence>
<name>A0AAN8JYS9_PATCE</name>
<dbReference type="AlphaFoldDB" id="A0AAN8JYS9"/>
<keyword evidence="1" id="KW-0472">Membrane</keyword>
<keyword evidence="1" id="KW-0812">Transmembrane</keyword>
<proteinExistence type="predicted"/>
<feature type="chain" id="PRO_5042970374" description="EMI domain-containing protein" evidence="2">
    <location>
        <begin position="22"/>
        <end position="374"/>
    </location>
</feature>
<evidence type="ECO:0008006" key="5">
    <source>
        <dbReference type="Google" id="ProtNLM"/>
    </source>
</evidence>
<gene>
    <name evidence="3" type="ORF">SNE40_007579</name>
</gene>
<dbReference type="Proteomes" id="UP001347796">
    <property type="component" value="Unassembled WGS sequence"/>
</dbReference>
<sequence>MIGAVFYILSFQLIFLTTSAAERCTKAVPVQTPAKRVHVLKRVPAACSNWDKSWTWLTKVDCGTKYRLDYVTVAPKEILKYKLEYVCCNGYPNCEKDIGLHATGFDTSDEKFLAIVLGSTAAAIIILVIVITISLCHKRRGLQCPLFCEENSHTYETADDDPGESQGEGELDICVGEHDSRPCEAMYEEIGDSKVDKSGQEDLVPRYTDIFKEKEKLAAQQDFMAASDPFNNATAPPLTPATRDIDYANSSNVTQVKEVLTGTARILEQQNASDDICSDSEKNYYNCGVKKDINSAEDSPSLLNPKSSNDYDSISNCSNYEQLLDPVRDNVEVHHYQHLLNKTPPDGIDDTSQLPEQSSTSLLAVNGRVEAANC</sequence>
<feature type="signal peptide" evidence="2">
    <location>
        <begin position="1"/>
        <end position="21"/>
    </location>
</feature>
<keyword evidence="4" id="KW-1185">Reference proteome</keyword>
<comment type="caution">
    <text evidence="3">The sequence shown here is derived from an EMBL/GenBank/DDBJ whole genome shotgun (WGS) entry which is preliminary data.</text>
</comment>
<evidence type="ECO:0000313" key="4">
    <source>
        <dbReference type="Proteomes" id="UP001347796"/>
    </source>
</evidence>
<keyword evidence="2" id="KW-0732">Signal</keyword>
<protein>
    <recommendedName>
        <fullName evidence="5">EMI domain-containing protein</fullName>
    </recommendedName>
</protein>
<feature type="transmembrane region" description="Helical" evidence="1">
    <location>
        <begin position="112"/>
        <end position="136"/>
    </location>
</feature>
<evidence type="ECO:0000313" key="3">
    <source>
        <dbReference type="EMBL" id="KAK6185319.1"/>
    </source>
</evidence>